<reference evidence="3 4" key="1">
    <citation type="journal article" date="2016" name="Sci. Rep.">
        <title>Complete genome sequence and transcriptomic analysis of a novel marine strain Bacillus weihaiensis reveals the mechanism of brown algae degradation.</title>
        <authorList>
            <person name="Zhu Y."/>
            <person name="Chen P."/>
            <person name="Bao Y."/>
            <person name="Men Y."/>
            <person name="Zeng Y."/>
            <person name="Yang J."/>
            <person name="Sun J."/>
            <person name="Sun Y."/>
        </authorList>
    </citation>
    <scope>NUCLEOTIDE SEQUENCE [LARGE SCALE GENOMIC DNA]</scope>
    <source>
        <strain evidence="3 4">Alg07</strain>
    </source>
</reference>
<dbReference type="InterPro" id="IPR045584">
    <property type="entry name" value="Pilin-like"/>
</dbReference>
<feature type="transmembrane region" description="Helical" evidence="2">
    <location>
        <begin position="12"/>
        <end position="30"/>
    </location>
</feature>
<dbReference type="SUPFAM" id="SSF54523">
    <property type="entry name" value="Pili subunits"/>
    <property type="match status" value="1"/>
</dbReference>
<keyword evidence="2" id="KW-0812">Transmembrane</keyword>
<evidence type="ECO:0000313" key="4">
    <source>
        <dbReference type="Proteomes" id="UP000181936"/>
    </source>
</evidence>
<keyword evidence="4" id="KW-1185">Reference proteome</keyword>
<dbReference type="Gene3D" id="3.30.700.10">
    <property type="entry name" value="Glycoprotein, Type 4 Pilin"/>
    <property type="match status" value="1"/>
</dbReference>
<dbReference type="KEGG" id="bwh:A9C19_01040"/>
<evidence type="ECO:0000256" key="2">
    <source>
        <dbReference type="SAM" id="Phobius"/>
    </source>
</evidence>
<proteinExistence type="predicted"/>
<keyword evidence="2" id="KW-1133">Transmembrane helix</keyword>
<dbReference type="STRING" id="1547283.A9C19_01040"/>
<keyword evidence="2" id="KW-0472">Membrane</keyword>
<name>A0A1L3MM83_9BACI</name>
<evidence type="ECO:0000313" key="3">
    <source>
        <dbReference type="EMBL" id="APH03453.1"/>
    </source>
</evidence>
<dbReference type="AlphaFoldDB" id="A0A1L3MM83"/>
<feature type="region of interest" description="Disordered" evidence="1">
    <location>
        <begin position="97"/>
        <end position="116"/>
    </location>
</feature>
<sequence>MVINGLTMVELLAIFAILGIITAIAVPLVLGHVEKTYEEVCDVNREKLEKMYETDLVVEGVTHSDAIFRTYLVGYGDEVCPEDGIVNYADGEVHCSVHSGDKESSEGDEEGDVPFL</sequence>
<gene>
    <name evidence="3" type="ORF">A9C19_01040</name>
</gene>
<feature type="compositionally biased region" description="Acidic residues" evidence="1">
    <location>
        <begin position="106"/>
        <end position="116"/>
    </location>
</feature>
<dbReference type="EMBL" id="CP016020">
    <property type="protein sequence ID" value="APH03453.1"/>
    <property type="molecule type" value="Genomic_DNA"/>
</dbReference>
<evidence type="ECO:0000256" key="1">
    <source>
        <dbReference type="SAM" id="MobiDB-lite"/>
    </source>
</evidence>
<protein>
    <recommendedName>
        <fullName evidence="5">Prepilin-type N-terminal cleavage/methylation domain-containing protein</fullName>
    </recommendedName>
</protein>
<accession>A0A1L3MM83</accession>
<organism evidence="3 4">
    <name type="scientific">Bacillus weihaiensis</name>
    <dbReference type="NCBI Taxonomy" id="1547283"/>
    <lineage>
        <taxon>Bacteria</taxon>
        <taxon>Bacillati</taxon>
        <taxon>Bacillota</taxon>
        <taxon>Bacilli</taxon>
        <taxon>Bacillales</taxon>
        <taxon>Bacillaceae</taxon>
        <taxon>Bacillus</taxon>
    </lineage>
</organism>
<dbReference type="Proteomes" id="UP000181936">
    <property type="component" value="Chromosome"/>
</dbReference>
<evidence type="ECO:0008006" key="5">
    <source>
        <dbReference type="Google" id="ProtNLM"/>
    </source>
</evidence>